<accession>A0AAV7XG68</accession>
<evidence type="ECO:0000313" key="3">
    <source>
        <dbReference type="EMBL" id="KAJ1525071.1"/>
    </source>
</evidence>
<gene>
    <name evidence="3" type="ORF">ONE63_009915</name>
</gene>
<feature type="region of interest" description="Disordered" evidence="1">
    <location>
        <begin position="46"/>
        <end position="65"/>
    </location>
</feature>
<dbReference type="GO" id="GO:0005739">
    <property type="term" value="C:mitochondrion"/>
    <property type="evidence" value="ECO:0007669"/>
    <property type="project" value="InterPro"/>
</dbReference>
<protein>
    <recommendedName>
        <fullName evidence="5">NADH-ubiquinone oxidoreductase MNLL subunit</fullName>
    </recommendedName>
</protein>
<dbReference type="AlphaFoldDB" id="A0AAV7XG68"/>
<evidence type="ECO:0000256" key="1">
    <source>
        <dbReference type="SAM" id="MobiDB-lite"/>
    </source>
</evidence>
<evidence type="ECO:0000313" key="4">
    <source>
        <dbReference type="Proteomes" id="UP001075354"/>
    </source>
</evidence>
<dbReference type="Pfam" id="PF08040">
    <property type="entry name" value="NADH_oxidored"/>
    <property type="match status" value="1"/>
</dbReference>
<evidence type="ECO:0000256" key="2">
    <source>
        <dbReference type="SAM" id="Phobius"/>
    </source>
</evidence>
<keyword evidence="2" id="KW-0472">Membrane</keyword>
<keyword evidence="4" id="KW-1185">Reference proteome</keyword>
<comment type="caution">
    <text evidence="3">The sequence shown here is derived from an EMBL/GenBank/DDBJ whole genome shotgun (WGS) entry which is preliminary data.</text>
</comment>
<dbReference type="Proteomes" id="UP001075354">
    <property type="component" value="Chromosome 8"/>
</dbReference>
<dbReference type="InterPro" id="IPR012575">
    <property type="entry name" value="NDUB1"/>
</dbReference>
<feature type="transmembrane region" description="Helical" evidence="2">
    <location>
        <begin position="6"/>
        <end position="32"/>
    </location>
</feature>
<name>A0AAV7XG68_9NEOP</name>
<keyword evidence="2" id="KW-0812">Transmembrane</keyword>
<dbReference type="EMBL" id="JAPTSV010000008">
    <property type="protein sequence ID" value="KAJ1525071.1"/>
    <property type="molecule type" value="Genomic_DNA"/>
</dbReference>
<organism evidence="3 4">
    <name type="scientific">Megalurothrips usitatus</name>
    <name type="common">bean blossom thrips</name>
    <dbReference type="NCBI Taxonomy" id="439358"/>
    <lineage>
        <taxon>Eukaryota</taxon>
        <taxon>Metazoa</taxon>
        <taxon>Ecdysozoa</taxon>
        <taxon>Arthropoda</taxon>
        <taxon>Hexapoda</taxon>
        <taxon>Insecta</taxon>
        <taxon>Pterygota</taxon>
        <taxon>Neoptera</taxon>
        <taxon>Paraneoptera</taxon>
        <taxon>Thysanoptera</taxon>
        <taxon>Terebrantia</taxon>
        <taxon>Thripoidea</taxon>
        <taxon>Thripidae</taxon>
        <taxon>Megalurothrips</taxon>
    </lineage>
</organism>
<keyword evidence="2" id="KW-1133">Transmembrane helix</keyword>
<sequence>MSYAKVISSCLTVKNAFLAVGPFCGFYLGLLLDRSETERMTRYRDRSALYGRPPPPPGVKEIPSW</sequence>
<reference evidence="3" key="1">
    <citation type="submission" date="2022-12" db="EMBL/GenBank/DDBJ databases">
        <title>Chromosome-level genome assembly of the bean flower thrips Megalurothrips usitatus.</title>
        <authorList>
            <person name="Ma L."/>
            <person name="Liu Q."/>
            <person name="Li H."/>
            <person name="Cai W."/>
        </authorList>
    </citation>
    <scope>NUCLEOTIDE SEQUENCE</scope>
    <source>
        <strain evidence="3">Cailab_2022a</strain>
    </source>
</reference>
<proteinExistence type="predicted"/>
<evidence type="ECO:0008006" key="5">
    <source>
        <dbReference type="Google" id="ProtNLM"/>
    </source>
</evidence>